<feature type="region of interest" description="Disordered" evidence="1">
    <location>
        <begin position="1"/>
        <end position="32"/>
    </location>
</feature>
<gene>
    <name evidence="2" type="ORF">K0M31_016682</name>
</gene>
<accession>A0AA40FEG7</accession>
<organism evidence="2 3">
    <name type="scientific">Melipona bicolor</name>
    <dbReference type="NCBI Taxonomy" id="60889"/>
    <lineage>
        <taxon>Eukaryota</taxon>
        <taxon>Metazoa</taxon>
        <taxon>Ecdysozoa</taxon>
        <taxon>Arthropoda</taxon>
        <taxon>Hexapoda</taxon>
        <taxon>Insecta</taxon>
        <taxon>Pterygota</taxon>
        <taxon>Neoptera</taxon>
        <taxon>Endopterygota</taxon>
        <taxon>Hymenoptera</taxon>
        <taxon>Apocrita</taxon>
        <taxon>Aculeata</taxon>
        <taxon>Apoidea</taxon>
        <taxon>Anthophila</taxon>
        <taxon>Apidae</taxon>
        <taxon>Melipona</taxon>
    </lineage>
</organism>
<name>A0AA40FEG7_9HYME</name>
<dbReference type="AlphaFoldDB" id="A0AA40FEG7"/>
<dbReference type="EMBL" id="JAHYIQ010000051">
    <property type="protein sequence ID" value="KAK1117478.1"/>
    <property type="molecule type" value="Genomic_DNA"/>
</dbReference>
<evidence type="ECO:0000313" key="2">
    <source>
        <dbReference type="EMBL" id="KAK1117478.1"/>
    </source>
</evidence>
<sequence>MESDEGKCAPATENERQIWASMDGTKTEEESGMSFASGALYFPNGSSPFPGQRGWLKRESQPGAIVAAVTPTFSTSHKVAHYSPTIVTLLLSFEPPISPSNVSFFHFNEEEEEEEEEEEATKPDWKRMFIGTLVVAA</sequence>
<evidence type="ECO:0000313" key="3">
    <source>
        <dbReference type="Proteomes" id="UP001177670"/>
    </source>
</evidence>
<comment type="caution">
    <text evidence="2">The sequence shown here is derived from an EMBL/GenBank/DDBJ whole genome shotgun (WGS) entry which is preliminary data.</text>
</comment>
<evidence type="ECO:0000256" key="1">
    <source>
        <dbReference type="SAM" id="MobiDB-lite"/>
    </source>
</evidence>
<protein>
    <submittedName>
        <fullName evidence="2">Uncharacterized protein</fullName>
    </submittedName>
</protein>
<proteinExistence type="predicted"/>
<dbReference type="Proteomes" id="UP001177670">
    <property type="component" value="Unassembled WGS sequence"/>
</dbReference>
<reference evidence="2" key="1">
    <citation type="submission" date="2021-10" db="EMBL/GenBank/DDBJ databases">
        <title>Melipona bicolor Genome sequencing and assembly.</title>
        <authorList>
            <person name="Araujo N.S."/>
            <person name="Arias M.C."/>
        </authorList>
    </citation>
    <scope>NUCLEOTIDE SEQUENCE</scope>
    <source>
        <strain evidence="2">USP_2M_L1-L4_2017</strain>
        <tissue evidence="2">Whole body</tissue>
    </source>
</reference>
<keyword evidence="3" id="KW-1185">Reference proteome</keyword>